<dbReference type="Pfam" id="PF13091">
    <property type="entry name" value="PLDc_2"/>
    <property type="match status" value="2"/>
</dbReference>
<evidence type="ECO:0000313" key="7">
    <source>
        <dbReference type="EMBL" id="GGZ24992.1"/>
    </source>
</evidence>
<sequence length="352" mass="39673">MKFYLKSADAWAAMAQACEQATTCIDFEQYIVRDDEVGQRFLGLLARKAREGVKVRIVLDAFGSRTLLTSKILEETRKSGAKVIFYHMRKPRRFVRIGGLFPRTHAKLLHVDDSATYLGSMCMAEYMRHWRDTMVALEGPAAIAARRDFDVLWRDLDDGQLDGDPGIIGGNRGGVYLAQNPKGGQRPLYEALLAAIMTSRHSIRLATPYFFPPKRLRRALKDAQGRGVKISLLLSQHTDVAIADLITHALLGQWRRLDYDVRLYQPTVLHAKYAVIDDDWATLGSCNFDHLSLILNRECNLVMRDADDVALLAAQFEEDCRHALPAGSATVLRTRWHHRLVGRLGAMISQAL</sequence>
<dbReference type="PANTHER" id="PTHR21248">
    <property type="entry name" value="CARDIOLIPIN SYNTHASE"/>
    <property type="match status" value="1"/>
</dbReference>
<keyword evidence="8" id="KW-1185">Reference proteome</keyword>
<evidence type="ECO:0000256" key="2">
    <source>
        <dbReference type="ARBA" id="ARBA00004613"/>
    </source>
</evidence>
<evidence type="ECO:0000256" key="3">
    <source>
        <dbReference type="ARBA" id="ARBA00018392"/>
    </source>
</evidence>
<name>A0A918PVX6_9CAUL</name>
<reference evidence="7" key="1">
    <citation type="journal article" date="2014" name="Int. J. Syst. Evol. Microbiol.">
        <title>Complete genome sequence of Corynebacterium casei LMG S-19264T (=DSM 44701T), isolated from a smear-ripened cheese.</title>
        <authorList>
            <consortium name="US DOE Joint Genome Institute (JGI-PGF)"/>
            <person name="Walter F."/>
            <person name="Albersmeier A."/>
            <person name="Kalinowski J."/>
            <person name="Ruckert C."/>
        </authorList>
    </citation>
    <scope>NUCLEOTIDE SEQUENCE</scope>
    <source>
        <strain evidence="7">KCTC 32296</strain>
    </source>
</reference>
<dbReference type="Proteomes" id="UP000662572">
    <property type="component" value="Unassembled WGS sequence"/>
</dbReference>
<evidence type="ECO:0000256" key="4">
    <source>
        <dbReference type="ARBA" id="ARBA00022525"/>
    </source>
</evidence>
<dbReference type="SUPFAM" id="SSF56024">
    <property type="entry name" value="Phospholipase D/nuclease"/>
    <property type="match status" value="2"/>
</dbReference>
<dbReference type="GO" id="GO:0030572">
    <property type="term" value="F:phosphatidyltransferase activity"/>
    <property type="evidence" value="ECO:0007669"/>
    <property type="project" value="UniProtKB-ARBA"/>
</dbReference>
<reference evidence="7" key="2">
    <citation type="submission" date="2020-09" db="EMBL/GenBank/DDBJ databases">
        <authorList>
            <person name="Sun Q."/>
            <person name="Kim S."/>
        </authorList>
    </citation>
    <scope>NUCLEOTIDE SEQUENCE</scope>
    <source>
        <strain evidence="7">KCTC 32296</strain>
    </source>
</reference>
<dbReference type="AlphaFoldDB" id="A0A918PVX6"/>
<evidence type="ECO:0000313" key="8">
    <source>
        <dbReference type="Proteomes" id="UP000662572"/>
    </source>
</evidence>
<comment type="function">
    <text evidence="1">Could be a virulence factor.</text>
</comment>
<evidence type="ECO:0000256" key="5">
    <source>
        <dbReference type="ARBA" id="ARBA00029594"/>
    </source>
</evidence>
<evidence type="ECO:0000259" key="6">
    <source>
        <dbReference type="PROSITE" id="PS50035"/>
    </source>
</evidence>
<feature type="domain" description="PLD phosphodiesterase" evidence="6">
    <location>
        <begin position="265"/>
        <end position="292"/>
    </location>
</feature>
<accession>A0A918PVX6</accession>
<dbReference type="RefSeq" id="WP_189485048.1">
    <property type="nucleotide sequence ID" value="NZ_BMZB01000001.1"/>
</dbReference>
<organism evidence="7 8">
    <name type="scientific">Asticcacaulis endophyticus</name>
    <dbReference type="NCBI Taxonomy" id="1395890"/>
    <lineage>
        <taxon>Bacteria</taxon>
        <taxon>Pseudomonadati</taxon>
        <taxon>Pseudomonadota</taxon>
        <taxon>Alphaproteobacteria</taxon>
        <taxon>Caulobacterales</taxon>
        <taxon>Caulobacteraceae</taxon>
        <taxon>Asticcacaulis</taxon>
    </lineage>
</organism>
<dbReference type="PROSITE" id="PS50035">
    <property type="entry name" value="PLD"/>
    <property type="match status" value="1"/>
</dbReference>
<dbReference type="GO" id="GO:0005576">
    <property type="term" value="C:extracellular region"/>
    <property type="evidence" value="ECO:0007669"/>
    <property type="project" value="UniProtKB-SubCell"/>
</dbReference>
<dbReference type="GO" id="GO:0032049">
    <property type="term" value="P:cardiolipin biosynthetic process"/>
    <property type="evidence" value="ECO:0007669"/>
    <property type="project" value="UniProtKB-ARBA"/>
</dbReference>
<dbReference type="PANTHER" id="PTHR21248:SF22">
    <property type="entry name" value="PHOSPHOLIPASE D"/>
    <property type="match status" value="1"/>
</dbReference>
<proteinExistence type="predicted"/>
<protein>
    <recommendedName>
        <fullName evidence="3">Phospholipase D</fullName>
    </recommendedName>
    <alternativeName>
        <fullName evidence="5">Choline phosphatase</fullName>
    </alternativeName>
</protein>
<keyword evidence="4" id="KW-0964">Secreted</keyword>
<dbReference type="EMBL" id="BMZB01000001">
    <property type="protein sequence ID" value="GGZ24992.1"/>
    <property type="molecule type" value="Genomic_DNA"/>
</dbReference>
<comment type="subcellular location">
    <subcellularLocation>
        <location evidence="2">Secreted</location>
    </subcellularLocation>
</comment>
<gene>
    <name evidence="7" type="ORF">GCM10011273_07880</name>
</gene>
<dbReference type="InterPro" id="IPR025202">
    <property type="entry name" value="PLD-like_dom"/>
</dbReference>
<evidence type="ECO:0000256" key="1">
    <source>
        <dbReference type="ARBA" id="ARBA00003145"/>
    </source>
</evidence>
<dbReference type="CDD" id="cd09110">
    <property type="entry name" value="PLDc_CLS_1"/>
    <property type="match status" value="1"/>
</dbReference>
<dbReference type="InterPro" id="IPR001736">
    <property type="entry name" value="PLipase_D/transphosphatidylase"/>
</dbReference>
<comment type="caution">
    <text evidence="7">The sequence shown here is derived from an EMBL/GenBank/DDBJ whole genome shotgun (WGS) entry which is preliminary data.</text>
</comment>
<dbReference type="Gene3D" id="3.30.870.10">
    <property type="entry name" value="Endonuclease Chain A"/>
    <property type="match status" value="2"/>
</dbReference>